<protein>
    <submittedName>
        <fullName evidence="2">Putative lipoprotein</fullName>
    </submittedName>
</protein>
<dbReference type="AlphaFoldDB" id="A0A0H4X6A8"/>
<feature type="region of interest" description="Disordered" evidence="1">
    <location>
        <begin position="37"/>
        <end position="76"/>
    </location>
</feature>
<evidence type="ECO:0000313" key="3">
    <source>
        <dbReference type="Proteomes" id="UP000009026"/>
    </source>
</evidence>
<gene>
    <name evidence="2" type="ORF">A176_006350</name>
</gene>
<accession>A0A0H4X6A8</accession>
<dbReference type="InterPro" id="IPR045712">
    <property type="entry name" value="DUF6068"/>
</dbReference>
<evidence type="ECO:0000313" key="2">
    <source>
        <dbReference type="EMBL" id="AKQ69438.1"/>
    </source>
</evidence>
<dbReference type="EMBL" id="CP012109">
    <property type="protein sequence ID" value="AKQ69438.1"/>
    <property type="molecule type" value="Genomic_DNA"/>
</dbReference>
<name>A0A0H4X6A8_9BACT</name>
<organism evidence="2 3">
    <name type="scientific">Pseudomyxococcus hansupus</name>
    <dbReference type="NCBI Taxonomy" id="1297742"/>
    <lineage>
        <taxon>Bacteria</taxon>
        <taxon>Pseudomonadati</taxon>
        <taxon>Myxococcota</taxon>
        <taxon>Myxococcia</taxon>
        <taxon>Myxococcales</taxon>
        <taxon>Cystobacterineae</taxon>
        <taxon>Myxococcaceae</taxon>
        <taxon>Pseudomyxococcus</taxon>
    </lineage>
</organism>
<sequence>MPLTAEVARMRKPVASSMSRPVVLCASLALGIACKSVESHTTPSDSATAPPEVSAQEQPPVTAPEPETPTRRGNSPWLKARVGDRVAYSFSANRKAMGRQQPGTIPEAAVAGVVTLEVSAVELPWVWVTLYFTDDSGAPSRNPMLSRPLVLPVRADESRALTVSHEGKQSTEQLSAAGRQWEAKRYLHDKRAFDGPLENRLYAATPGPLYLTNGLLDASTTLAGFGMGGGSQLTVLEARQGQEGATARPQPLTRPWGPGTWLDVQVGGDTESVMRTCQGAERGFLLRQQAPPPRTGAACPDFAQADAVPLEEAVLARIWESLDLRQWPPSPTGLAPAGKETLTVGSHRVPALRFETPRPHVNNVVTQVYAADPWDEALSGMPHDARFQPLSDQLMPSGGGMQVLDWGVWVPGGTP</sequence>
<dbReference type="PATRIC" id="fig|1297742.4.peg.6439"/>
<reference evidence="2 3" key="1">
    <citation type="journal article" date="2016" name="PLoS ONE">
        <title>Complete Genome Sequence and Comparative Genomics of a Novel Myxobacterium Myxococcus hansupus.</title>
        <authorList>
            <person name="Sharma G."/>
            <person name="Narwani T."/>
            <person name="Subramanian S."/>
        </authorList>
    </citation>
    <scope>NUCLEOTIDE SEQUENCE [LARGE SCALE GENOMIC DNA]</scope>
    <source>
        <strain evidence="3">mixupus</strain>
    </source>
</reference>
<dbReference type="Pfam" id="PF19544">
    <property type="entry name" value="DUF6068"/>
    <property type="match status" value="1"/>
</dbReference>
<keyword evidence="3" id="KW-1185">Reference proteome</keyword>
<evidence type="ECO:0000256" key="1">
    <source>
        <dbReference type="SAM" id="MobiDB-lite"/>
    </source>
</evidence>
<proteinExistence type="predicted"/>
<dbReference type="Proteomes" id="UP000009026">
    <property type="component" value="Chromosome"/>
</dbReference>
<dbReference type="KEGG" id="mym:A176_006350"/>
<keyword evidence="2" id="KW-0449">Lipoprotein</keyword>